<evidence type="ECO:0000256" key="1">
    <source>
        <dbReference type="SAM" id="Phobius"/>
    </source>
</evidence>
<evidence type="ECO:0000313" key="2">
    <source>
        <dbReference type="EMBL" id="PRW88214.1"/>
    </source>
</evidence>
<dbReference type="EMBL" id="PVUH01000016">
    <property type="protein sequence ID" value="PRW88214.1"/>
    <property type="molecule type" value="Genomic_DNA"/>
</dbReference>
<name>A0A2T0HYP7_PSEFL</name>
<sequence>MQTETYIIAAGLLVGWIATAIFLFKAAKKAYARGFDRGVTVARMQHAGTPSCTHADHELLTKITTSLGVAVQTWQAFPGTEPMVSKVAQQRRQLTAFAAKMWLAAYPAPLSAEDFK</sequence>
<proteinExistence type="predicted"/>
<keyword evidence="1" id="KW-1133">Transmembrane helix</keyword>
<comment type="caution">
    <text evidence="2">The sequence shown here is derived from an EMBL/GenBank/DDBJ whole genome shotgun (WGS) entry which is preliminary data.</text>
</comment>
<dbReference type="Proteomes" id="UP000239731">
    <property type="component" value="Unassembled WGS sequence"/>
</dbReference>
<organism evidence="2 3">
    <name type="scientific">Pseudomonas fluorescens</name>
    <dbReference type="NCBI Taxonomy" id="294"/>
    <lineage>
        <taxon>Bacteria</taxon>
        <taxon>Pseudomonadati</taxon>
        <taxon>Pseudomonadota</taxon>
        <taxon>Gammaproteobacteria</taxon>
        <taxon>Pseudomonadales</taxon>
        <taxon>Pseudomonadaceae</taxon>
        <taxon>Pseudomonas</taxon>
    </lineage>
</organism>
<evidence type="ECO:0000313" key="3">
    <source>
        <dbReference type="Proteomes" id="UP000239731"/>
    </source>
</evidence>
<reference evidence="2 3" key="1">
    <citation type="submission" date="2018-03" db="EMBL/GenBank/DDBJ databases">
        <title>Blue discolouration in mozzarella cheese caused by Pseudomonas fluorescens.</title>
        <authorList>
            <person name="Chiesa F."/>
            <person name="Dalmasso A."/>
            <person name="Lomonaco S."/>
        </authorList>
    </citation>
    <scope>NUCLEOTIDE SEQUENCE [LARGE SCALE GENOMIC DNA]</scope>
    <source>
        <strain evidence="2 3">11293</strain>
    </source>
</reference>
<keyword evidence="1" id="KW-0472">Membrane</keyword>
<accession>A0A2T0HYP7</accession>
<keyword evidence="1" id="KW-0812">Transmembrane</keyword>
<feature type="transmembrane region" description="Helical" evidence="1">
    <location>
        <begin position="6"/>
        <end position="24"/>
    </location>
</feature>
<protein>
    <submittedName>
        <fullName evidence="2">Uncharacterized protein</fullName>
    </submittedName>
</protein>
<dbReference type="RefSeq" id="WP_106118339.1">
    <property type="nucleotide sequence ID" value="NZ_PVUH01000016.1"/>
</dbReference>
<dbReference type="AlphaFoldDB" id="A0A2T0HYP7"/>
<gene>
    <name evidence="2" type="ORF">C7A10_21740</name>
</gene>